<comment type="caution">
    <text evidence="6">The sequence shown here is derived from an EMBL/GenBank/DDBJ whole genome shotgun (WGS) entry which is preliminary data.</text>
</comment>
<dbReference type="PANTHER" id="PTHR48051:SF21">
    <property type="entry name" value="CALPONIN-HOMOLOGY (CH) DOMAIN-CONTAINING PROTEIN"/>
    <property type="match status" value="1"/>
</dbReference>
<dbReference type="SMART" id="SM00369">
    <property type="entry name" value="LRR_TYP"/>
    <property type="match status" value="5"/>
</dbReference>
<organism evidence="6 7">
    <name type="scientific">Ramazzottius varieornatus</name>
    <name type="common">Water bear</name>
    <name type="synonym">Tardigrade</name>
    <dbReference type="NCBI Taxonomy" id="947166"/>
    <lineage>
        <taxon>Eukaryota</taxon>
        <taxon>Metazoa</taxon>
        <taxon>Ecdysozoa</taxon>
        <taxon>Tardigrada</taxon>
        <taxon>Eutardigrada</taxon>
        <taxon>Parachela</taxon>
        <taxon>Hypsibioidea</taxon>
        <taxon>Ramazzottiidae</taxon>
        <taxon>Ramazzottius</taxon>
    </lineage>
</organism>
<evidence type="ECO:0000256" key="1">
    <source>
        <dbReference type="ARBA" id="ARBA00022614"/>
    </source>
</evidence>
<feature type="compositionally biased region" description="Basic and acidic residues" evidence="3">
    <location>
        <begin position="441"/>
        <end position="450"/>
    </location>
</feature>
<accession>A0A1D1VKP5</accession>
<sequence>MLFLSLASSLEEEKPRRVSLQIDQTLMAMHLHSGASGGGSMNGHVNEAQSSAAGAASNRSVERILDDAQMSGELCLSGRSLKTFPSLAKHNLIDTCKADLSRNRFAEVPAEVCAFVFAEQLNLSENLIRSVPDAFSRLRCLVELDLSRNNLTAFPVVFCKLPLQILLLDHNRISSIPEEIGQMRCLKELGLSCNELTRLPLQISTVTTLRSLDLRKNRLSEFPTEVIKVPLTHLDLSENEISTLPLSLISMTSLQTIHLSHNPLECPAAQICAKGKIHIFKSLERLKMGKILPNGSEVTPARKTSLGFMGRMQSMPEKERSPYAHLSPATKSLPNGSDSPKTLSPLVPLLTSSFSKKPDPPVYAVPDSTLRPVPQSPSCPVNLSSIAPLSNGHLAVTQSSSNNSSTPSSSATEVPCSEGAQSVDSSGASNEEVSASSKSSNDTKDTEKKTVKISSQIPKKNISPSHVPNGTALRTPKGSIASHSPTPRGTTKPVSATAATNGRVVAPHDYSSRSKSSTNVHAEPASNGVDGKETTPVESVRTPSTRPTYQKPPMGRRESGSSGGKPSALGSTVPSKHKSPADKSDGKDPNPNFTIRRQQEQLREESEKIDALRKHLEARLKLKLPEDLMDALQDGVMLCHFVNSIRPRSVVSIHVPSPTQSGVLKLTSAKCRRNVENFLEACRRLGVPDEALCEYAAAADKAETNPDCLLWILQCLESEAEASVISQEKTDSLFDKSTVSPARNTDCWDRFVACLLLLAFCFLFVCAILYW</sequence>
<dbReference type="GO" id="GO:0005737">
    <property type="term" value="C:cytoplasm"/>
    <property type="evidence" value="ECO:0007669"/>
    <property type="project" value="TreeGrafter"/>
</dbReference>
<evidence type="ECO:0000313" key="6">
    <source>
        <dbReference type="EMBL" id="GAV01376.1"/>
    </source>
</evidence>
<feature type="compositionally biased region" description="Basic and acidic residues" evidence="3">
    <location>
        <begin position="579"/>
        <end position="588"/>
    </location>
</feature>
<dbReference type="InterPro" id="IPR036872">
    <property type="entry name" value="CH_dom_sf"/>
</dbReference>
<dbReference type="InterPro" id="IPR001715">
    <property type="entry name" value="CH_dom"/>
</dbReference>
<feature type="transmembrane region" description="Helical" evidence="4">
    <location>
        <begin position="750"/>
        <end position="770"/>
    </location>
</feature>
<feature type="compositionally biased region" description="Low complexity" evidence="3">
    <location>
        <begin position="339"/>
        <end position="353"/>
    </location>
</feature>
<evidence type="ECO:0000256" key="3">
    <source>
        <dbReference type="SAM" id="MobiDB-lite"/>
    </source>
</evidence>
<evidence type="ECO:0000256" key="4">
    <source>
        <dbReference type="SAM" id="Phobius"/>
    </source>
</evidence>
<keyword evidence="4" id="KW-1133">Transmembrane helix</keyword>
<dbReference type="STRING" id="947166.A0A1D1VKP5"/>
<evidence type="ECO:0000313" key="7">
    <source>
        <dbReference type="Proteomes" id="UP000186922"/>
    </source>
</evidence>
<feature type="region of interest" description="Disordered" evidence="3">
    <location>
        <begin position="395"/>
        <end position="593"/>
    </location>
</feature>
<dbReference type="Gene3D" id="3.80.10.10">
    <property type="entry name" value="Ribonuclease Inhibitor"/>
    <property type="match status" value="2"/>
</dbReference>
<feature type="compositionally biased region" description="Polar residues" evidence="3">
    <location>
        <begin position="452"/>
        <end position="468"/>
    </location>
</feature>
<dbReference type="InterPro" id="IPR032675">
    <property type="entry name" value="LRR_dom_sf"/>
</dbReference>
<protein>
    <recommendedName>
        <fullName evidence="5">Calponin-homology (CH) domain-containing protein</fullName>
    </recommendedName>
</protein>
<feature type="region of interest" description="Disordered" evidence="3">
    <location>
        <begin position="315"/>
        <end position="378"/>
    </location>
</feature>
<dbReference type="InterPro" id="IPR050216">
    <property type="entry name" value="LRR_domain-containing"/>
</dbReference>
<dbReference type="InterPro" id="IPR003591">
    <property type="entry name" value="Leu-rich_rpt_typical-subtyp"/>
</dbReference>
<dbReference type="PROSITE" id="PS51450">
    <property type="entry name" value="LRR"/>
    <property type="match status" value="2"/>
</dbReference>
<feature type="compositionally biased region" description="Low complexity" evidence="3">
    <location>
        <begin position="428"/>
        <end position="440"/>
    </location>
</feature>
<dbReference type="InterPro" id="IPR001611">
    <property type="entry name" value="Leu-rich_rpt"/>
</dbReference>
<dbReference type="Gene3D" id="1.10.418.10">
    <property type="entry name" value="Calponin-like domain"/>
    <property type="match status" value="1"/>
</dbReference>
<keyword evidence="2" id="KW-0677">Repeat</keyword>
<dbReference type="PROSITE" id="PS50021">
    <property type="entry name" value="CH"/>
    <property type="match status" value="1"/>
</dbReference>
<dbReference type="AlphaFoldDB" id="A0A1D1VKP5"/>
<keyword evidence="1" id="KW-0433">Leucine-rich repeat</keyword>
<keyword evidence="4" id="KW-0472">Membrane</keyword>
<dbReference type="Pfam" id="PF13855">
    <property type="entry name" value="LRR_8"/>
    <property type="match status" value="2"/>
</dbReference>
<dbReference type="Pfam" id="PF00307">
    <property type="entry name" value="CH"/>
    <property type="match status" value="1"/>
</dbReference>
<evidence type="ECO:0000259" key="5">
    <source>
        <dbReference type="PROSITE" id="PS50021"/>
    </source>
</evidence>
<feature type="compositionally biased region" description="Low complexity" evidence="3">
    <location>
        <begin position="399"/>
        <end position="410"/>
    </location>
</feature>
<keyword evidence="7" id="KW-1185">Reference proteome</keyword>
<dbReference type="EMBL" id="BDGG01000007">
    <property type="protein sequence ID" value="GAV01376.1"/>
    <property type="molecule type" value="Genomic_DNA"/>
</dbReference>
<dbReference type="OrthoDB" id="6149831at2759"/>
<feature type="domain" description="Calponin-homology (CH)" evidence="5">
    <location>
        <begin position="602"/>
        <end position="721"/>
    </location>
</feature>
<gene>
    <name evidence="6" type="primary">RvY_12099</name>
    <name evidence="6" type="synonym">RvY_12099.1</name>
    <name evidence="6" type="ORF">RvY_12099-1</name>
</gene>
<feature type="compositionally biased region" description="Polar residues" evidence="3">
    <location>
        <begin position="481"/>
        <end position="500"/>
    </location>
</feature>
<evidence type="ECO:0000256" key="2">
    <source>
        <dbReference type="ARBA" id="ARBA00022737"/>
    </source>
</evidence>
<feature type="compositionally biased region" description="Polar residues" evidence="3">
    <location>
        <begin position="329"/>
        <end position="338"/>
    </location>
</feature>
<dbReference type="SMART" id="SM00033">
    <property type="entry name" value="CH"/>
    <property type="match status" value="1"/>
</dbReference>
<dbReference type="PANTHER" id="PTHR48051">
    <property type="match status" value="1"/>
</dbReference>
<proteinExistence type="predicted"/>
<keyword evidence="4" id="KW-0812">Transmembrane</keyword>
<dbReference type="SUPFAM" id="SSF47576">
    <property type="entry name" value="Calponin-homology domain, CH-domain"/>
    <property type="match status" value="1"/>
</dbReference>
<dbReference type="SUPFAM" id="SSF52058">
    <property type="entry name" value="L domain-like"/>
    <property type="match status" value="1"/>
</dbReference>
<dbReference type="Proteomes" id="UP000186922">
    <property type="component" value="Unassembled WGS sequence"/>
</dbReference>
<name>A0A1D1VKP5_RAMVA</name>
<reference evidence="6 7" key="1">
    <citation type="journal article" date="2016" name="Nat. Commun.">
        <title>Extremotolerant tardigrade genome and improved radiotolerance of human cultured cells by tardigrade-unique protein.</title>
        <authorList>
            <person name="Hashimoto T."/>
            <person name="Horikawa D.D."/>
            <person name="Saito Y."/>
            <person name="Kuwahara H."/>
            <person name="Kozuka-Hata H."/>
            <person name="Shin-I T."/>
            <person name="Minakuchi Y."/>
            <person name="Ohishi K."/>
            <person name="Motoyama A."/>
            <person name="Aizu T."/>
            <person name="Enomoto A."/>
            <person name="Kondo K."/>
            <person name="Tanaka S."/>
            <person name="Hara Y."/>
            <person name="Koshikawa S."/>
            <person name="Sagara H."/>
            <person name="Miura T."/>
            <person name="Yokobori S."/>
            <person name="Miyagawa K."/>
            <person name="Suzuki Y."/>
            <person name="Kubo T."/>
            <person name="Oyama M."/>
            <person name="Kohara Y."/>
            <person name="Fujiyama A."/>
            <person name="Arakawa K."/>
            <person name="Katayama T."/>
            <person name="Toyoda A."/>
            <person name="Kunieda T."/>
        </authorList>
    </citation>
    <scope>NUCLEOTIDE SEQUENCE [LARGE SCALE GENOMIC DNA]</scope>
    <source>
        <strain evidence="6 7">YOKOZUNA-1</strain>
    </source>
</reference>